<feature type="compositionally biased region" description="Polar residues" evidence="9">
    <location>
        <begin position="251"/>
        <end position="261"/>
    </location>
</feature>
<dbReference type="GO" id="GO:0003677">
    <property type="term" value="F:DNA binding"/>
    <property type="evidence" value="ECO:0007669"/>
    <property type="project" value="InterPro"/>
</dbReference>
<reference evidence="11" key="1">
    <citation type="submission" date="2022-07" db="EMBL/GenBank/DDBJ databases">
        <title>Phylogenomic reconstructions and comparative analyses of Kickxellomycotina fungi.</title>
        <authorList>
            <person name="Reynolds N.K."/>
            <person name="Stajich J.E."/>
            <person name="Barry K."/>
            <person name="Grigoriev I.V."/>
            <person name="Crous P."/>
            <person name="Smith M.E."/>
        </authorList>
    </citation>
    <scope>NUCLEOTIDE SEQUENCE</scope>
    <source>
        <strain evidence="11">NRRL 1565</strain>
    </source>
</reference>
<protein>
    <recommendedName>
        <fullName evidence="10">BED-type domain-containing protein</fullName>
    </recommendedName>
</protein>
<evidence type="ECO:0000256" key="1">
    <source>
        <dbReference type="ARBA" id="ARBA00004123"/>
    </source>
</evidence>
<dbReference type="SMART" id="SM00614">
    <property type="entry name" value="ZnF_BED"/>
    <property type="match status" value="1"/>
</dbReference>
<dbReference type="SUPFAM" id="SSF57667">
    <property type="entry name" value="beta-beta-alpha zinc fingers"/>
    <property type="match status" value="1"/>
</dbReference>
<comment type="caution">
    <text evidence="11">The sequence shown here is derived from an EMBL/GenBank/DDBJ whole genome shotgun (WGS) entry which is preliminary data.</text>
</comment>
<evidence type="ECO:0000256" key="6">
    <source>
        <dbReference type="ARBA" id="ARBA00023163"/>
    </source>
</evidence>
<keyword evidence="6" id="KW-0804">Transcription</keyword>
<evidence type="ECO:0000256" key="4">
    <source>
        <dbReference type="ARBA" id="ARBA00022833"/>
    </source>
</evidence>
<dbReference type="GO" id="GO:0008270">
    <property type="term" value="F:zinc ion binding"/>
    <property type="evidence" value="ECO:0007669"/>
    <property type="project" value="UniProtKB-KW"/>
</dbReference>
<dbReference type="AlphaFoldDB" id="A0A9W8LR70"/>
<evidence type="ECO:0000313" key="12">
    <source>
        <dbReference type="Proteomes" id="UP001140094"/>
    </source>
</evidence>
<evidence type="ECO:0000256" key="5">
    <source>
        <dbReference type="ARBA" id="ARBA00023015"/>
    </source>
</evidence>
<proteinExistence type="predicted"/>
<name>A0A9W8LR70_9FUNG</name>
<feature type="compositionally biased region" description="Basic and acidic residues" evidence="9">
    <location>
        <begin position="1"/>
        <end position="11"/>
    </location>
</feature>
<accession>A0A9W8LR70</accession>
<dbReference type="PROSITE" id="PS50808">
    <property type="entry name" value="ZF_BED"/>
    <property type="match status" value="1"/>
</dbReference>
<dbReference type="PANTHER" id="PTHR46481">
    <property type="entry name" value="ZINC FINGER BED DOMAIN-CONTAINING PROTEIN 4"/>
    <property type="match status" value="1"/>
</dbReference>
<dbReference type="Pfam" id="PF02892">
    <property type="entry name" value="zf-BED"/>
    <property type="match status" value="1"/>
</dbReference>
<dbReference type="OrthoDB" id="1715602at2759"/>
<keyword evidence="3 8" id="KW-0863">Zinc-finger</keyword>
<feature type="compositionally biased region" description="Polar residues" evidence="9">
    <location>
        <begin position="94"/>
        <end position="105"/>
    </location>
</feature>
<dbReference type="Proteomes" id="UP001140094">
    <property type="component" value="Unassembled WGS sequence"/>
</dbReference>
<dbReference type="InterPro" id="IPR012337">
    <property type="entry name" value="RNaseH-like_sf"/>
</dbReference>
<evidence type="ECO:0000256" key="7">
    <source>
        <dbReference type="ARBA" id="ARBA00023242"/>
    </source>
</evidence>
<evidence type="ECO:0000256" key="2">
    <source>
        <dbReference type="ARBA" id="ARBA00022723"/>
    </source>
</evidence>
<gene>
    <name evidence="11" type="ORF">H4R20_005373</name>
</gene>
<dbReference type="InterPro" id="IPR003656">
    <property type="entry name" value="Znf_BED"/>
</dbReference>
<dbReference type="SUPFAM" id="SSF53098">
    <property type="entry name" value="Ribonuclease H-like"/>
    <property type="match status" value="1"/>
</dbReference>
<keyword evidence="2" id="KW-0479">Metal-binding</keyword>
<feature type="region of interest" description="Disordered" evidence="9">
    <location>
        <begin position="211"/>
        <end position="302"/>
    </location>
</feature>
<dbReference type="InterPro" id="IPR052035">
    <property type="entry name" value="ZnF_BED_domain_contain"/>
</dbReference>
<feature type="non-terminal residue" evidence="11">
    <location>
        <position position="941"/>
    </location>
</feature>
<dbReference type="InterPro" id="IPR036236">
    <property type="entry name" value="Znf_C2H2_sf"/>
</dbReference>
<dbReference type="GO" id="GO:0009791">
    <property type="term" value="P:post-embryonic development"/>
    <property type="evidence" value="ECO:0007669"/>
    <property type="project" value="UniProtKB-ARBA"/>
</dbReference>
<evidence type="ECO:0000256" key="9">
    <source>
        <dbReference type="SAM" id="MobiDB-lite"/>
    </source>
</evidence>
<feature type="region of interest" description="Disordered" evidence="9">
    <location>
        <begin position="381"/>
        <end position="410"/>
    </location>
</feature>
<keyword evidence="4" id="KW-0862">Zinc</keyword>
<keyword evidence="7" id="KW-0539">Nucleus</keyword>
<feature type="compositionally biased region" description="Low complexity" evidence="9">
    <location>
        <begin position="155"/>
        <end position="165"/>
    </location>
</feature>
<evidence type="ECO:0000256" key="3">
    <source>
        <dbReference type="ARBA" id="ARBA00022771"/>
    </source>
</evidence>
<evidence type="ECO:0000313" key="11">
    <source>
        <dbReference type="EMBL" id="KAJ2796914.1"/>
    </source>
</evidence>
<organism evidence="11 12">
    <name type="scientific">Coemansia guatemalensis</name>
    <dbReference type="NCBI Taxonomy" id="2761395"/>
    <lineage>
        <taxon>Eukaryota</taxon>
        <taxon>Fungi</taxon>
        <taxon>Fungi incertae sedis</taxon>
        <taxon>Zoopagomycota</taxon>
        <taxon>Kickxellomycotina</taxon>
        <taxon>Kickxellomycetes</taxon>
        <taxon>Kickxellales</taxon>
        <taxon>Kickxellaceae</taxon>
        <taxon>Coemansia</taxon>
    </lineage>
</organism>
<keyword evidence="5" id="KW-0805">Transcription regulation</keyword>
<comment type="subcellular location">
    <subcellularLocation>
        <location evidence="1">Nucleus</location>
    </subcellularLocation>
</comment>
<dbReference type="PANTHER" id="PTHR46481:SF10">
    <property type="entry name" value="ZINC FINGER BED DOMAIN-CONTAINING PROTEIN 39"/>
    <property type="match status" value="1"/>
</dbReference>
<evidence type="ECO:0000259" key="10">
    <source>
        <dbReference type="PROSITE" id="PS50808"/>
    </source>
</evidence>
<evidence type="ECO:0000256" key="8">
    <source>
        <dbReference type="PROSITE-ProRule" id="PRU00027"/>
    </source>
</evidence>
<dbReference type="GO" id="GO:0005634">
    <property type="term" value="C:nucleus"/>
    <property type="evidence" value="ECO:0007669"/>
    <property type="project" value="UniProtKB-SubCell"/>
</dbReference>
<keyword evidence="12" id="KW-1185">Reference proteome</keyword>
<feature type="region of interest" description="Disordered" evidence="9">
    <location>
        <begin position="1"/>
        <end position="165"/>
    </location>
</feature>
<sequence>MTTHPMDHPPSDIDVDLSSEEGHVDESEASQLLRTSKVYDLGSNAHAANPRRMDFSPTPSPPPADAARAPSPVYNGTHALAPPSASAAYDGGPVSSSTSAGSNTAVYPAPVITHATNGRDDHSELGSAKEGSVESSIAHNPASPAVAHGGGGNSAGTSATPSARSRTSIWVHFTRDPDYATNRRGRCVYCHNYYSCSSGSTGNMWRHIKRSHPEKATHAAPLATHGLQTTPQNKAEATPSSYDSRPRKRQASLSSPISDQFGTPVRSGAQGYGQQPQQQQQSQQPQSQQSQQQQSQQRLSVGSATRNLEEALSNELGSASHGTVNDADSTSADSLVHALQLLLTLSGRSRASTAERSAAQAHPSSSTSLLAGLLDSLSAARNTPEHGASAGEVSRLSRHGLPSHRASGALAPIPEGHYAAEHAGGLADAALPGPTHYYDGRRGHADPDSINHFVSAISDAIRTNADADAREPGARAQKTLQAYVDFMVRDLVPVDKMLSPGMQQLMASMSPRDAPVPTPAALVDEIHRRQETRSLQLRQRLDAVHGKVSISISSGRVAGPAHYISVHAHWVDEAIVRHDELLSWSCVDGPATSGDIMLAFESTLMRYGLFDRLGAVTTNYTREFVEFLNQVETVCHTRGASFDLDRNQSTCIASALLDAQSKLLGMLYDAEAPAAPGSASQPLEVATAPTADAAAELRTPLTKLRTSMGNMLAPGGMGSQQLVELCRSCEIELSTLEFDKNRPWDSTTLLLDSSLAVYSDLSTIMSNLPPGENGAALTAEDWLWLSQARALMYIVGVGIDALTRLPEEFPSIVDVVPVYDALGDNLQSFLQTPSLCEGVRRAGEALRDYLAQCHPFQASPIYRLAPLFDPRLKADYYSDRGYDQAWTSRVMREARSLLSEYAAPGSASTDAGSADSQSPLFMQFAATTSQGGDIRAAIDSF</sequence>
<feature type="compositionally biased region" description="Polar residues" evidence="9">
    <location>
        <begin position="226"/>
        <end position="243"/>
    </location>
</feature>
<dbReference type="EMBL" id="JANBUO010001767">
    <property type="protein sequence ID" value="KAJ2796914.1"/>
    <property type="molecule type" value="Genomic_DNA"/>
</dbReference>
<feature type="compositionally biased region" description="Low complexity" evidence="9">
    <location>
        <begin position="274"/>
        <end position="297"/>
    </location>
</feature>
<feature type="domain" description="BED-type" evidence="10">
    <location>
        <begin position="164"/>
        <end position="219"/>
    </location>
</feature>